<name>A0ABV2B2X2_9GAMM</name>
<protein>
    <recommendedName>
        <fullName evidence="4">DUF4331 domain-containing protein</fullName>
    </recommendedName>
</protein>
<gene>
    <name evidence="2" type="ORF">SADO_13248</name>
</gene>
<dbReference type="Proteomes" id="UP001460888">
    <property type="component" value="Unassembled WGS sequence"/>
</dbReference>
<feature type="compositionally biased region" description="Polar residues" evidence="1">
    <location>
        <begin position="129"/>
        <end position="146"/>
    </location>
</feature>
<dbReference type="EMBL" id="APND01000004">
    <property type="protein sequence ID" value="MES1930223.1"/>
    <property type="molecule type" value="Genomic_DNA"/>
</dbReference>
<proteinExistence type="predicted"/>
<comment type="caution">
    <text evidence="2">The sequence shown here is derived from an EMBL/GenBank/DDBJ whole genome shotgun (WGS) entry which is preliminary data.</text>
</comment>
<evidence type="ECO:0008006" key="4">
    <source>
        <dbReference type="Google" id="ProtNLM"/>
    </source>
</evidence>
<reference evidence="2 3" key="1">
    <citation type="submission" date="2013-03" db="EMBL/GenBank/DDBJ databases">
        <title>Salinisphaera dokdonensis CL-ES53 Genome Sequencing.</title>
        <authorList>
            <person name="Li C."/>
            <person name="Lai Q."/>
            <person name="Shao Z."/>
        </authorList>
    </citation>
    <scope>NUCLEOTIDE SEQUENCE [LARGE SCALE GENOMIC DNA]</scope>
    <source>
        <strain evidence="2 3">CL-ES53</strain>
    </source>
</reference>
<feature type="region of interest" description="Disordered" evidence="1">
    <location>
        <begin position="126"/>
        <end position="149"/>
    </location>
</feature>
<keyword evidence="3" id="KW-1185">Reference proteome</keyword>
<feature type="region of interest" description="Disordered" evidence="1">
    <location>
        <begin position="261"/>
        <end position="284"/>
    </location>
</feature>
<dbReference type="InterPro" id="IPR025566">
    <property type="entry name" value="DUF4331"/>
</dbReference>
<dbReference type="Pfam" id="PF14224">
    <property type="entry name" value="DUF4331"/>
    <property type="match status" value="1"/>
</dbReference>
<accession>A0ABV2B2X2</accession>
<sequence length="501" mass="52727">MDGTDFYMFRSYETGREGFVTLIANYQPLQDAYGGPNYFTMDPDALYEIHIDNNGDAVEDITFQFRFQNTYRNAALPIGPDGANVTIPLANVGPAGNAADVGPGVDDNDGLNVVEDYTLSVVRGDRRSGSVQQASNMTPSSSSDASQFRKPVDNIGEKTISDYATYAQNHVFDVSIPGCSGDSRVFVGQRAEGFVVNLGEVFDRINLDPLGDRNSASNIIEGANITSLALEVPASCLTAGNEPVIGGWTTSSLRQARVLNPMPQGPTNASGQTGPAVEGGPWTQVSRLGSPLVNEVVIGLDQKDRFNASEPAGDLDADTGFGTFVLYPTLPALVNALFDVPAPATPRNDLVAAFVTGIRTSVNGTQTNFTQPQAITDGTGSGGEMLRLNTAFPTGTDAVAPGPDGQSDLGFLACDLNGFPNGRRPIDDVVDIELSVAEGAITADNPNNLQTCDVSGESPTVVNEGAVVNDNAQPDAGEYLTAFPYLNTPFPGSPNPETPVQ</sequence>
<organism evidence="2 3">
    <name type="scientific">Salinisphaera dokdonensis CL-ES53</name>
    <dbReference type="NCBI Taxonomy" id="1304272"/>
    <lineage>
        <taxon>Bacteria</taxon>
        <taxon>Pseudomonadati</taxon>
        <taxon>Pseudomonadota</taxon>
        <taxon>Gammaproteobacteria</taxon>
        <taxon>Salinisphaerales</taxon>
        <taxon>Salinisphaeraceae</taxon>
        <taxon>Salinisphaera</taxon>
    </lineage>
</organism>
<evidence type="ECO:0000256" key="1">
    <source>
        <dbReference type="SAM" id="MobiDB-lite"/>
    </source>
</evidence>
<evidence type="ECO:0000313" key="3">
    <source>
        <dbReference type="Proteomes" id="UP001460888"/>
    </source>
</evidence>
<evidence type="ECO:0000313" key="2">
    <source>
        <dbReference type="EMBL" id="MES1930223.1"/>
    </source>
</evidence>